<feature type="compositionally biased region" description="Polar residues" evidence="2">
    <location>
        <begin position="918"/>
        <end position="928"/>
    </location>
</feature>
<dbReference type="VEuPathDB" id="VectorBase:SCAU015908"/>
<dbReference type="Proteomes" id="UP000095300">
    <property type="component" value="Unassembled WGS sequence"/>
</dbReference>
<feature type="region of interest" description="Disordered" evidence="2">
    <location>
        <begin position="901"/>
        <end position="928"/>
    </location>
</feature>
<gene>
    <name evidence="3" type="primary">106089633</name>
</gene>
<keyword evidence="1" id="KW-0175">Coiled coil</keyword>
<evidence type="ECO:0000256" key="1">
    <source>
        <dbReference type="SAM" id="Coils"/>
    </source>
</evidence>
<feature type="region of interest" description="Disordered" evidence="2">
    <location>
        <begin position="1101"/>
        <end position="1141"/>
    </location>
</feature>
<feature type="compositionally biased region" description="Low complexity" evidence="2">
    <location>
        <begin position="771"/>
        <end position="785"/>
    </location>
</feature>
<organism evidence="3 4">
    <name type="scientific">Stomoxys calcitrans</name>
    <name type="common">Stable fly</name>
    <name type="synonym">Conops calcitrans</name>
    <dbReference type="NCBI Taxonomy" id="35570"/>
    <lineage>
        <taxon>Eukaryota</taxon>
        <taxon>Metazoa</taxon>
        <taxon>Ecdysozoa</taxon>
        <taxon>Arthropoda</taxon>
        <taxon>Hexapoda</taxon>
        <taxon>Insecta</taxon>
        <taxon>Pterygota</taxon>
        <taxon>Neoptera</taxon>
        <taxon>Endopterygota</taxon>
        <taxon>Diptera</taxon>
        <taxon>Brachycera</taxon>
        <taxon>Muscomorpha</taxon>
        <taxon>Muscoidea</taxon>
        <taxon>Muscidae</taxon>
        <taxon>Stomoxys</taxon>
    </lineage>
</organism>
<dbReference type="OrthoDB" id="43807at2759"/>
<dbReference type="InterPro" id="IPR026728">
    <property type="entry name" value="BLTP3A/B"/>
</dbReference>
<feature type="coiled-coil region" evidence="1">
    <location>
        <begin position="1484"/>
        <end position="1557"/>
    </location>
</feature>
<dbReference type="EnsemblMetazoa" id="SCAU015908-RA">
    <property type="protein sequence ID" value="SCAU015908-PA"/>
    <property type="gene ID" value="SCAU015908"/>
</dbReference>
<dbReference type="PANTHER" id="PTHR22774">
    <property type="entry name" value="CHOREIN N-TERMINAL DOMAIN-CONTAINING PROTEIN"/>
    <property type="match status" value="1"/>
</dbReference>
<evidence type="ECO:0000313" key="3">
    <source>
        <dbReference type="EnsemblMetazoa" id="SCAU015908-PA"/>
    </source>
</evidence>
<name>A0A1I8QCJ5_STOCA</name>
<feature type="region of interest" description="Disordered" evidence="2">
    <location>
        <begin position="99"/>
        <end position="124"/>
    </location>
</feature>
<feature type="region of interest" description="Disordered" evidence="2">
    <location>
        <begin position="847"/>
        <end position="881"/>
    </location>
</feature>
<dbReference type="PANTHER" id="PTHR22774:SF11">
    <property type="entry name" value="CHOREIN N-TERMINAL DOMAIN-CONTAINING PROTEIN"/>
    <property type="match status" value="1"/>
</dbReference>
<sequence>MVSLIKNQLLKHLSIYTKNLSPDKVNLSTFRGEGELSNLQLDEAVLTELLELPSWLRLTSAWCNHVSFRISWTKLKSVPITLTLDEVNITVETCDPLARQAENKSPNGTSGAGPGGAGGGGGGSLPQIPQGKYSFIHKVVDGITIVVNTVNVKFLSTAFTASVQMSRIRVESKTPKWATGDLRFTRLKDTQKGILLIFKELSWQTVRIEASSTQDRSLTPLRLLTNHARCRITIRKRLSDCTLLASRLVLILDDLLWVLTDSQLKAALHFVDSLSGLIKAATHATQKSKAARKLETLPEYQAQLAQQQNRLSESSHTNAQLKMFNAFDVRETSYHFFSQRIDLHLCDDEGDGRSSYPDLDKGGALQISVQAFQVDYYPYHLAKSDRSHWAKYKEASVSPALWLKESLNAFRESVLNLSQPNRPSTHAPLERSTPNSPITLNAATLATSYAKQSHTAASTGSSTPTQIASNAGSAGSAGSGSSGSHLSQSYQQKSILDNLAKLMSSCVILRIEDFQLYRVTTSGKKQMPKEFVSAQQKRKIKTGDKDRYSFPAEMPIIHAEFTYFYYPGDFIFPLPPSKVFVHINPLQIHFDLCSILWLNSFALNLHESLLRTSIAVSPTNSAALGSPSTIGSHGSQATTLKGSSKFSLYNEEPEVNEPNLMYMDVKVEAIMPRIVIESSLETANQKDRPKMMQIQISRFALTNIREMGSSRADLAQALHSLQEGSLVFGTGFPSARGDMCIVTDRILSHVAATDVGASAESPAATFNASGHQQQSPPQQQHRSSSIPKSASLQNLSRYAMWSEPRDVWCIKFDPVWIDFMGARSLGANKSIPFVDAVPITLWLHSGTGAMSPNEPHSKTGSRKGSGGDDDASQSGASTAKGPAFSMEANINRLDYANSNTKLPRNPFLDSEEDINAGRKSQASSNASNERTADVHAIAHISNLVSVQIDHYQYLFLLRLGEEFSEMSTYLSLDAERILKKQNTSKSLILGCVVPQIEVTFVMPSPTPGKESSGGDAESVLPDSASLGDDLHINSTNITWPTPPLEQIKSNTFGSVETPSPITNEAPFDSGIHLSNPNTHGFCYSYRYNVQIQSTPTMASSMTMSQTSTKPDTGVFTQSAASSSSKSYRSTKNSTSDAPSLTKEFNSGFMTMKKGFSSIMTSIDSAITSRTQTDDMSDTFSIQSDVSSDSENFAIVMGDDKTMDCIDVMFRLNPFTTEGNMKASPVEVASEVYEEPIKTNLSSPSEPSEASTWRRRDLVSMATFRLTTVEVIQQKEGNNSTLRVQVAAISCDECGAIPWDELQNAQQAKKNKFGARCKAWNLAPYNPEAPPCIRLRLEETLKSLSDISGSVRDKKSLQSLSSQNADIRVSDICMDLSMSTIIGLADLAEDEVISTNPMPVNVSLENVRINLIEDRPPVNITSPGPVPINLAIGRMQVKRDKNGLLHIQPIETNLNGPGSVNYPLTSALFRTPEPTPRERERDRELLSLQLIMQQIKLDNDNLKKQLQQSKENSDSYRQKSKQENEVLRSYLKAAQDDITILLEEKKALLDTIRSLQTKLYTHDTNARNTEAPGDFYEYE</sequence>
<feature type="compositionally biased region" description="Gly residues" evidence="2">
    <location>
        <begin position="110"/>
        <end position="124"/>
    </location>
</feature>
<keyword evidence="4" id="KW-1185">Reference proteome</keyword>
<accession>A0A1I8QCJ5</accession>
<feature type="region of interest" description="Disordered" evidence="2">
    <location>
        <begin position="762"/>
        <end position="789"/>
    </location>
</feature>
<feature type="compositionally biased region" description="Low complexity" evidence="2">
    <location>
        <begin position="1118"/>
        <end position="1135"/>
    </location>
</feature>
<feature type="compositionally biased region" description="Polar residues" evidence="2">
    <location>
        <begin position="455"/>
        <end position="467"/>
    </location>
</feature>
<feature type="region of interest" description="Disordered" evidence="2">
    <location>
        <begin position="1004"/>
        <end position="1024"/>
    </location>
</feature>
<reference evidence="3" key="1">
    <citation type="submission" date="2020-05" db="UniProtKB">
        <authorList>
            <consortium name="EnsemblMetazoa"/>
        </authorList>
    </citation>
    <scope>IDENTIFICATION</scope>
    <source>
        <strain evidence="3">USDA</strain>
    </source>
</reference>
<evidence type="ECO:0000313" key="4">
    <source>
        <dbReference type="Proteomes" id="UP000095300"/>
    </source>
</evidence>
<dbReference type="Pfam" id="PF24917">
    <property type="entry name" value="BLTP3A_B"/>
    <property type="match status" value="3"/>
</dbReference>
<proteinExistence type="predicted"/>
<evidence type="ECO:0000256" key="2">
    <source>
        <dbReference type="SAM" id="MobiDB-lite"/>
    </source>
</evidence>
<protein>
    <submittedName>
        <fullName evidence="3">Uncharacterized protein</fullName>
    </submittedName>
</protein>
<feature type="region of interest" description="Disordered" evidence="2">
    <location>
        <begin position="455"/>
        <end position="485"/>
    </location>
</feature>
<feature type="region of interest" description="Disordered" evidence="2">
    <location>
        <begin position="418"/>
        <end position="437"/>
    </location>
</feature>